<comment type="similarity">
    <text evidence="2 5">Belongs to the FliE family.</text>
</comment>
<evidence type="ECO:0000256" key="1">
    <source>
        <dbReference type="ARBA" id="ARBA00004117"/>
    </source>
</evidence>
<dbReference type="InterPro" id="IPR001624">
    <property type="entry name" value="FliE"/>
</dbReference>
<feature type="region of interest" description="Disordered" evidence="6">
    <location>
        <begin position="24"/>
        <end position="49"/>
    </location>
</feature>
<sequence>MVQRADINSVLSEIRNMRSQMMENQRVEQDNNIRGRMDGPSRIQETSDTPKFSDMLSQAVGSVNELQQSSSNLKTAYDMGDPNVDITRVMIASEKASISFEAMTQVRNRVVKAYEDIMNMPV</sequence>
<dbReference type="OrthoDB" id="8909229at2"/>
<evidence type="ECO:0000313" key="7">
    <source>
        <dbReference type="EMBL" id="NMT64730.1"/>
    </source>
</evidence>
<evidence type="ECO:0000313" key="8">
    <source>
        <dbReference type="Proteomes" id="UP000567186"/>
    </source>
</evidence>
<dbReference type="GO" id="GO:0071973">
    <property type="term" value="P:bacterial-type flagellum-dependent cell motility"/>
    <property type="evidence" value="ECO:0007669"/>
    <property type="project" value="InterPro"/>
</dbReference>
<gene>
    <name evidence="5 7" type="primary">fliE</name>
    <name evidence="7" type="ORF">HIU99_14130</name>
</gene>
<dbReference type="RefSeq" id="WP_135956052.1">
    <property type="nucleotide sequence ID" value="NZ_JABCKY010000005.1"/>
</dbReference>
<dbReference type="GO" id="GO:0003774">
    <property type="term" value="F:cytoskeletal motor activity"/>
    <property type="evidence" value="ECO:0007669"/>
    <property type="project" value="InterPro"/>
</dbReference>
<keyword evidence="8" id="KW-1185">Reference proteome</keyword>
<name>A0A7Y0REG8_9GAMM</name>
<dbReference type="AlphaFoldDB" id="A0A7Y0REG8"/>
<dbReference type="GO" id="GO:0009425">
    <property type="term" value="C:bacterial-type flagellum basal body"/>
    <property type="evidence" value="ECO:0007669"/>
    <property type="project" value="UniProtKB-SubCell"/>
</dbReference>
<evidence type="ECO:0000256" key="5">
    <source>
        <dbReference type="HAMAP-Rule" id="MF_00724"/>
    </source>
</evidence>
<keyword evidence="4 5" id="KW-0975">Bacterial flagellum</keyword>
<proteinExistence type="inferred from homology"/>
<dbReference type="Proteomes" id="UP000567186">
    <property type="component" value="Unassembled WGS sequence"/>
</dbReference>
<dbReference type="PRINTS" id="PR01006">
    <property type="entry name" value="FLGHOOKFLIE"/>
</dbReference>
<comment type="subcellular location">
    <subcellularLocation>
        <location evidence="1 5">Bacterial flagellum basal body</location>
    </subcellularLocation>
</comment>
<dbReference type="PANTHER" id="PTHR34653:SF1">
    <property type="entry name" value="FLAGELLAR HOOK-BASAL BODY COMPLEX PROTEIN FLIE"/>
    <property type="match status" value="1"/>
</dbReference>
<evidence type="ECO:0000256" key="2">
    <source>
        <dbReference type="ARBA" id="ARBA00009272"/>
    </source>
</evidence>
<keyword evidence="7" id="KW-0969">Cilium</keyword>
<dbReference type="PANTHER" id="PTHR34653">
    <property type="match status" value="1"/>
</dbReference>
<keyword evidence="7" id="KW-0282">Flagellum</keyword>
<feature type="compositionally biased region" description="Basic and acidic residues" evidence="6">
    <location>
        <begin position="25"/>
        <end position="39"/>
    </location>
</feature>
<accession>A0A7Y0REG8</accession>
<keyword evidence="7" id="KW-0966">Cell projection</keyword>
<evidence type="ECO:0000256" key="3">
    <source>
        <dbReference type="ARBA" id="ARBA00018024"/>
    </source>
</evidence>
<dbReference type="Pfam" id="PF02049">
    <property type="entry name" value="FliE"/>
    <property type="match status" value="1"/>
</dbReference>
<dbReference type="HAMAP" id="MF_00724">
    <property type="entry name" value="FliE"/>
    <property type="match status" value="1"/>
</dbReference>
<evidence type="ECO:0000256" key="4">
    <source>
        <dbReference type="ARBA" id="ARBA00023143"/>
    </source>
</evidence>
<organism evidence="7 8">
    <name type="scientific">Marinobacter orientalis</name>
    <dbReference type="NCBI Taxonomy" id="1928859"/>
    <lineage>
        <taxon>Bacteria</taxon>
        <taxon>Pseudomonadati</taxon>
        <taxon>Pseudomonadota</taxon>
        <taxon>Gammaproteobacteria</taxon>
        <taxon>Pseudomonadales</taxon>
        <taxon>Marinobacteraceae</taxon>
        <taxon>Marinobacter</taxon>
    </lineage>
</organism>
<comment type="caution">
    <text evidence="7">The sequence shown here is derived from an EMBL/GenBank/DDBJ whole genome shotgun (WGS) entry which is preliminary data.</text>
</comment>
<evidence type="ECO:0000256" key="6">
    <source>
        <dbReference type="SAM" id="MobiDB-lite"/>
    </source>
</evidence>
<dbReference type="NCBIfam" id="TIGR00205">
    <property type="entry name" value="fliE"/>
    <property type="match status" value="1"/>
</dbReference>
<protein>
    <recommendedName>
        <fullName evidence="3 5">Flagellar hook-basal body complex protein FliE</fullName>
    </recommendedName>
</protein>
<dbReference type="GO" id="GO:0005198">
    <property type="term" value="F:structural molecule activity"/>
    <property type="evidence" value="ECO:0007669"/>
    <property type="project" value="UniProtKB-UniRule"/>
</dbReference>
<reference evidence="7 8" key="1">
    <citation type="submission" date="2020-04" db="EMBL/GenBank/DDBJ databases">
        <title>Marinobacter oceani sp. nov., isolated from marine solar saltern.</title>
        <authorList>
            <person name="Chen X.-Y."/>
        </authorList>
    </citation>
    <scope>NUCLEOTIDE SEQUENCE [LARGE SCALE GENOMIC DNA]</scope>
    <source>
        <strain evidence="7 8">W62</strain>
    </source>
</reference>
<dbReference type="EMBL" id="JABCKY010000005">
    <property type="protein sequence ID" value="NMT64730.1"/>
    <property type="molecule type" value="Genomic_DNA"/>
</dbReference>